<dbReference type="SUPFAM" id="SSF52833">
    <property type="entry name" value="Thioredoxin-like"/>
    <property type="match status" value="1"/>
</dbReference>
<dbReference type="RefSeq" id="WP_008627736.1">
    <property type="nucleotide sequence ID" value="NZ_JAKEVZ010000006.1"/>
</dbReference>
<comment type="similarity">
    <text evidence="1 7">Belongs to the thioredoxin family.</text>
</comment>
<dbReference type="EMBL" id="JAKEVZ010000006">
    <property type="protein sequence ID" value="MCF1751408.1"/>
    <property type="molecule type" value="Genomic_DNA"/>
</dbReference>
<keyword evidence="5" id="KW-0676">Redox-active center</keyword>
<comment type="caution">
    <text evidence="9">The sequence shown here is derived from an EMBL/GenBank/DDBJ whole genome shotgun (WGS) entry which is preliminary data.</text>
</comment>
<dbReference type="PROSITE" id="PS51352">
    <property type="entry name" value="THIOREDOXIN_2"/>
    <property type="match status" value="1"/>
</dbReference>
<feature type="domain" description="Thioredoxin" evidence="8">
    <location>
        <begin position="1"/>
        <end position="102"/>
    </location>
</feature>
<dbReference type="Proteomes" id="UP001201449">
    <property type="component" value="Unassembled WGS sequence"/>
</dbReference>
<dbReference type="NCBIfam" id="TIGR01068">
    <property type="entry name" value="thioredoxin"/>
    <property type="match status" value="1"/>
</dbReference>
<evidence type="ECO:0000256" key="1">
    <source>
        <dbReference type="ARBA" id="ARBA00008987"/>
    </source>
</evidence>
<evidence type="ECO:0000256" key="4">
    <source>
        <dbReference type="ARBA" id="ARBA00023157"/>
    </source>
</evidence>
<dbReference type="PANTHER" id="PTHR45663">
    <property type="entry name" value="GEO12009P1"/>
    <property type="match status" value="1"/>
</dbReference>
<evidence type="ECO:0000256" key="5">
    <source>
        <dbReference type="ARBA" id="ARBA00023284"/>
    </source>
</evidence>
<evidence type="ECO:0000256" key="3">
    <source>
        <dbReference type="ARBA" id="ARBA00022982"/>
    </source>
</evidence>
<dbReference type="CDD" id="cd02947">
    <property type="entry name" value="TRX_family"/>
    <property type="match status" value="1"/>
</dbReference>
<dbReference type="Pfam" id="PF00085">
    <property type="entry name" value="Thioredoxin"/>
    <property type="match status" value="1"/>
</dbReference>
<evidence type="ECO:0000256" key="7">
    <source>
        <dbReference type="PIRNR" id="PIRNR000077"/>
    </source>
</evidence>
<organism evidence="9 10">
    <name type="scientific">Mariniradius sediminis</name>
    <dbReference type="NCBI Taxonomy" id="2909237"/>
    <lineage>
        <taxon>Bacteria</taxon>
        <taxon>Pseudomonadati</taxon>
        <taxon>Bacteroidota</taxon>
        <taxon>Cytophagia</taxon>
        <taxon>Cytophagales</taxon>
        <taxon>Cyclobacteriaceae</taxon>
        <taxon>Mariniradius</taxon>
    </lineage>
</organism>
<dbReference type="InterPro" id="IPR005746">
    <property type="entry name" value="Thioredoxin"/>
</dbReference>
<keyword evidence="3" id="KW-0249">Electron transport</keyword>
<evidence type="ECO:0000313" key="9">
    <source>
        <dbReference type="EMBL" id="MCF1751408.1"/>
    </source>
</evidence>
<keyword evidence="10" id="KW-1185">Reference proteome</keyword>
<evidence type="ECO:0000256" key="6">
    <source>
        <dbReference type="NCBIfam" id="TIGR01068"/>
    </source>
</evidence>
<dbReference type="Gene3D" id="3.40.30.10">
    <property type="entry name" value="Glutaredoxin"/>
    <property type="match status" value="1"/>
</dbReference>
<dbReference type="PIRSF" id="PIRSF000077">
    <property type="entry name" value="Thioredoxin"/>
    <property type="match status" value="1"/>
</dbReference>
<gene>
    <name evidence="9" type="primary">trxA</name>
    <name evidence="9" type="ORF">L0U89_10040</name>
</gene>
<reference evidence="9 10" key="1">
    <citation type="submission" date="2022-01" db="EMBL/GenBank/DDBJ databases">
        <title>Mariniradius saccharolyticus sp. nov., isolated from sediment of a river.</title>
        <authorList>
            <person name="Liu H."/>
        </authorList>
    </citation>
    <scope>NUCLEOTIDE SEQUENCE [LARGE SCALE GENOMIC DNA]</scope>
    <source>
        <strain evidence="9 10">RY-2</strain>
    </source>
</reference>
<evidence type="ECO:0000256" key="2">
    <source>
        <dbReference type="ARBA" id="ARBA00022448"/>
    </source>
</evidence>
<dbReference type="PROSITE" id="PS00194">
    <property type="entry name" value="THIOREDOXIN_1"/>
    <property type="match status" value="1"/>
</dbReference>
<proteinExistence type="inferred from homology"/>
<dbReference type="InterPro" id="IPR036249">
    <property type="entry name" value="Thioredoxin-like_sf"/>
</dbReference>
<sequence>MPKKKFKEIIQQSEAAILVDFYADWCGPCQTMNPVLEAVIGELDGKIQLHKLNVDKHPQLAQQFGVRSIPHYILFKKGKILWRKGGIMTKRDLLQGLKGFIG</sequence>
<accession>A0ABS9BTK5</accession>
<protein>
    <recommendedName>
        <fullName evidence="6 7">Thioredoxin</fullName>
    </recommendedName>
</protein>
<keyword evidence="2" id="KW-0813">Transport</keyword>
<name>A0ABS9BTK5_9BACT</name>
<dbReference type="PANTHER" id="PTHR45663:SF11">
    <property type="entry name" value="GEO12009P1"/>
    <property type="match status" value="1"/>
</dbReference>
<evidence type="ECO:0000313" key="10">
    <source>
        <dbReference type="Proteomes" id="UP001201449"/>
    </source>
</evidence>
<dbReference type="PRINTS" id="PR00421">
    <property type="entry name" value="THIOREDOXIN"/>
</dbReference>
<evidence type="ECO:0000259" key="8">
    <source>
        <dbReference type="PROSITE" id="PS51352"/>
    </source>
</evidence>
<dbReference type="InterPro" id="IPR013766">
    <property type="entry name" value="Thioredoxin_domain"/>
</dbReference>
<keyword evidence="4" id="KW-1015">Disulfide bond</keyword>
<dbReference type="InterPro" id="IPR017937">
    <property type="entry name" value="Thioredoxin_CS"/>
</dbReference>